<feature type="compositionally biased region" description="Acidic residues" evidence="1">
    <location>
        <begin position="27"/>
        <end position="37"/>
    </location>
</feature>
<feature type="compositionally biased region" description="Basic and acidic residues" evidence="1">
    <location>
        <begin position="146"/>
        <end position="160"/>
    </location>
</feature>
<evidence type="ECO:0000256" key="1">
    <source>
        <dbReference type="SAM" id="MobiDB-lite"/>
    </source>
</evidence>
<organism evidence="2 3">
    <name type="scientific">Escovopsis weberi</name>
    <dbReference type="NCBI Taxonomy" id="150374"/>
    <lineage>
        <taxon>Eukaryota</taxon>
        <taxon>Fungi</taxon>
        <taxon>Dikarya</taxon>
        <taxon>Ascomycota</taxon>
        <taxon>Pezizomycotina</taxon>
        <taxon>Sordariomycetes</taxon>
        <taxon>Hypocreomycetidae</taxon>
        <taxon>Hypocreales</taxon>
        <taxon>Hypocreaceae</taxon>
        <taxon>Escovopsis</taxon>
    </lineage>
</organism>
<evidence type="ECO:0000313" key="3">
    <source>
        <dbReference type="Proteomes" id="UP000053831"/>
    </source>
</evidence>
<sequence length="226" mass="23166">MAPRPCRPAGGMLVFGSVPPTPPGPDSGDETPSDSDESLIWPLPTWQPLVELAELLAQDPPLGLGQGGGANGLHFLGNDAGFGVLFPVGPIVAPPNTPETFPDGVSRHSDTSRERSSNFASRTSRRDESTASSSDDEATDSLSTIPEERSSALIDPDAHPEIAALAEPAEPAQQQLSSSAAAAAPVTNPSSNPGQQGEDQTSSSASSSFVVVHPEDGLPAADEPSN</sequence>
<keyword evidence="3" id="KW-1185">Reference proteome</keyword>
<name>A0A0M8N0C3_ESCWE</name>
<dbReference type="Proteomes" id="UP000053831">
    <property type="component" value="Unassembled WGS sequence"/>
</dbReference>
<feature type="region of interest" description="Disordered" evidence="1">
    <location>
        <begin position="1"/>
        <end position="40"/>
    </location>
</feature>
<reference evidence="2 3" key="1">
    <citation type="submission" date="2015-07" db="EMBL/GenBank/DDBJ databases">
        <title>The genome of the fungus Escovopsis weberi, a specialized disease agent of ant agriculture.</title>
        <authorList>
            <person name="de Man T.J."/>
            <person name="Stajich J.E."/>
            <person name="Kubicek C.P."/>
            <person name="Chenthamara K."/>
            <person name="Atanasova L."/>
            <person name="Druzhinina I.S."/>
            <person name="Birnbaum S."/>
            <person name="Barribeau S.M."/>
            <person name="Teiling C."/>
            <person name="Suen G."/>
            <person name="Currie C."/>
            <person name="Gerardo N.M."/>
        </authorList>
    </citation>
    <scope>NUCLEOTIDE SEQUENCE [LARGE SCALE GENOMIC DNA]</scope>
</reference>
<dbReference type="EMBL" id="LGSR01000028">
    <property type="protein sequence ID" value="KOS17131.1"/>
    <property type="molecule type" value="Genomic_DNA"/>
</dbReference>
<feature type="region of interest" description="Disordered" evidence="1">
    <location>
        <begin position="95"/>
        <end position="226"/>
    </location>
</feature>
<comment type="caution">
    <text evidence="2">The sequence shown here is derived from an EMBL/GenBank/DDBJ whole genome shotgun (WGS) entry which is preliminary data.</text>
</comment>
<proteinExistence type="predicted"/>
<feature type="compositionally biased region" description="Low complexity" evidence="1">
    <location>
        <begin position="161"/>
        <end position="185"/>
    </location>
</feature>
<gene>
    <name evidence="2" type="ORF">ESCO_006042</name>
</gene>
<feature type="compositionally biased region" description="Polar residues" evidence="1">
    <location>
        <begin position="187"/>
        <end position="201"/>
    </location>
</feature>
<accession>A0A0M8N0C3</accession>
<evidence type="ECO:0000313" key="2">
    <source>
        <dbReference type="EMBL" id="KOS17131.1"/>
    </source>
</evidence>
<protein>
    <submittedName>
        <fullName evidence="2">Uncharacterized protein</fullName>
    </submittedName>
</protein>
<dbReference type="AlphaFoldDB" id="A0A0M8N0C3"/>
<feature type="compositionally biased region" description="Basic and acidic residues" evidence="1">
    <location>
        <begin position="105"/>
        <end position="116"/>
    </location>
</feature>